<organism evidence="3 4">
    <name type="scientific">Alternaria tenuissima</name>
    <dbReference type="NCBI Taxonomy" id="119927"/>
    <lineage>
        <taxon>Eukaryota</taxon>
        <taxon>Fungi</taxon>
        <taxon>Dikarya</taxon>
        <taxon>Ascomycota</taxon>
        <taxon>Pezizomycotina</taxon>
        <taxon>Dothideomycetes</taxon>
        <taxon>Pleosporomycetidae</taxon>
        <taxon>Pleosporales</taxon>
        <taxon>Pleosporineae</taxon>
        <taxon>Pleosporaceae</taxon>
        <taxon>Alternaria</taxon>
        <taxon>Alternaria sect. Alternaria</taxon>
        <taxon>Alternaria alternata complex</taxon>
    </lineage>
</organism>
<gene>
    <name evidence="3" type="ORF">AA0115_g881</name>
</gene>
<dbReference type="EMBL" id="PDXB01000002">
    <property type="protein sequence ID" value="RYN37403.1"/>
    <property type="molecule type" value="Genomic_DNA"/>
</dbReference>
<proteinExistence type="predicted"/>
<evidence type="ECO:0000256" key="1">
    <source>
        <dbReference type="SAM" id="MobiDB-lite"/>
    </source>
</evidence>
<name>A0AB37WZ09_9PLEO</name>
<feature type="region of interest" description="Disordered" evidence="1">
    <location>
        <begin position="249"/>
        <end position="410"/>
    </location>
</feature>
<sequence length="524" mass="51615">MKNSVIALTLIGVAAARPTLMTKREVPQEHAHRNVNLAVNDLLQQNNPDNIQDSVFALLGAKAAAEGAGDITDTDCLQQAVADQAFTNAKDAGDVAGMTMALIYRTLERNTGSVGLASAPCQSIKAVNPEIAALQQHQDPASDGAQALNKQIAEELARQIASVGGDPSMANEASTFAPGEIGDPTGAGNTCDVDTDDAGCINTQNLRVDDLTEDEITAAVAGVSGAAGNGTAAAGNAAAGNNNAGNNNANAGNNANSGNNKGNAGNNAAAGNNNANAGNNNNAGNNANAGNNNANSGNNNANSGNNNANSGNNNANSGNNNANSGNNNANTGNNNANTDNNNANSGNNNANSGNNNANSGNNNANSGNNNANSGNNNANSGNNNANSGNNNANSGNNNANSGNNNANAGNNNNAAAGNAASGNAASGNAAASGAAAFGNCDPTITFGIPSDGRQEEAFEPTDLSTFNHGSAQKIDIISQFICSQMSNKCDVDAAAVSTCDDAASAASGLTGQAAADAFNSALGL</sequence>
<protein>
    <recommendedName>
        <fullName evidence="5">Circumsporozoite protein</fullName>
    </recommendedName>
</protein>
<reference evidence="3" key="2">
    <citation type="journal article" date="2019" name="bioRxiv">
        <title>Genomics, evolutionary history and diagnostics of the Alternaria alternata species group including apple and Asian pear pathotypes.</title>
        <authorList>
            <person name="Armitage A.D."/>
            <person name="Cockerton H.M."/>
            <person name="Sreenivasaprasad S."/>
            <person name="Woodhall J.W."/>
            <person name="Lane C.R."/>
            <person name="Harrison R.J."/>
            <person name="Clarkson J.P."/>
        </authorList>
    </citation>
    <scope>NUCLEOTIDE SEQUENCE</scope>
    <source>
        <strain evidence="3">FERA 1164</strain>
    </source>
</reference>
<evidence type="ECO:0000313" key="3">
    <source>
        <dbReference type="EMBL" id="RYN37403.1"/>
    </source>
</evidence>
<reference evidence="3" key="1">
    <citation type="submission" date="2017-10" db="EMBL/GenBank/DDBJ databases">
        <authorList>
            <person name="Armitage A.D."/>
            <person name="Barbara D.J."/>
            <person name="Woodhall J.W."/>
            <person name="Sreenivasaprasad S."/>
            <person name="Lane C.R."/>
            <person name="Clarkson J.P."/>
            <person name="Harrison R.J."/>
        </authorList>
    </citation>
    <scope>NUCLEOTIDE SEQUENCE</scope>
    <source>
        <strain evidence="3">FERA 1164</strain>
    </source>
</reference>
<comment type="caution">
    <text evidence="3">The sequence shown here is derived from an EMBL/GenBank/DDBJ whole genome shotgun (WGS) entry which is preliminary data.</text>
</comment>
<dbReference type="AlphaFoldDB" id="A0AB37WZ09"/>
<evidence type="ECO:0000313" key="4">
    <source>
        <dbReference type="Proteomes" id="UP000292340"/>
    </source>
</evidence>
<evidence type="ECO:0008006" key="5">
    <source>
        <dbReference type="Google" id="ProtNLM"/>
    </source>
</evidence>
<keyword evidence="2" id="KW-0732">Signal</keyword>
<feature type="signal peptide" evidence="2">
    <location>
        <begin position="1"/>
        <end position="16"/>
    </location>
</feature>
<accession>A0AB37WZ09</accession>
<evidence type="ECO:0000256" key="2">
    <source>
        <dbReference type="SAM" id="SignalP"/>
    </source>
</evidence>
<dbReference type="Proteomes" id="UP000292340">
    <property type="component" value="Unassembled WGS sequence"/>
</dbReference>
<feature type="chain" id="PRO_5044218262" description="Circumsporozoite protein" evidence="2">
    <location>
        <begin position="17"/>
        <end position="524"/>
    </location>
</feature>